<sequence>MMKQFLKATAVSLTLLSISACSVTAEQLSTTNSEPLPPSQLLAKLPDNYNSPASFTLDAYNNVLFTSPNLHNDAFVKQGLVAKPATPVIGMIDANDKVTTWYTFKPQDMEPTSGTVVPMGLAKGPDGNIYIADMQLWAGGESRILRVNVSEGKAVGVDVVAKGLAFPNAIAWYGSDLYVSDTVLATEQGKSTTSGVYKVNISELSAANPLQFSAYKNAQTHDQHLFDTFTSNGSLGFGANGLTFDTQGNMYTGIMEDGSVIKTTQDENGNKLSSTLFAEGMVANDGIHWDSRTQALYITDLFDNAVYRIDLDGSLALLAKNGNTDGANGELDAPGEVIVRGNKAYVNNFDAAFGAPNMVNTTPDMPVTISVINLND</sequence>
<evidence type="ECO:0000313" key="2">
    <source>
        <dbReference type="EMBL" id="REL32228.1"/>
    </source>
</evidence>
<protein>
    <recommendedName>
        <fullName evidence="4">SMP-30/Gluconolactonase/LRE-like region domain-containing protein</fullName>
    </recommendedName>
</protein>
<evidence type="ECO:0008006" key="4">
    <source>
        <dbReference type="Google" id="ProtNLM"/>
    </source>
</evidence>
<keyword evidence="1" id="KW-0732">Signal</keyword>
<feature type="signal peptide" evidence="1">
    <location>
        <begin position="1"/>
        <end position="25"/>
    </location>
</feature>
<gene>
    <name evidence="2" type="ORF">DXX94_16740</name>
</gene>
<dbReference type="Gene3D" id="2.120.10.30">
    <property type="entry name" value="TolB, C-terminal domain"/>
    <property type="match status" value="1"/>
</dbReference>
<dbReference type="RefSeq" id="WP_116017637.1">
    <property type="nucleotide sequence ID" value="NZ_QUOT01000001.1"/>
</dbReference>
<feature type="chain" id="PRO_5017578380" description="SMP-30/Gluconolactonase/LRE-like region domain-containing protein" evidence="1">
    <location>
        <begin position="26"/>
        <end position="376"/>
    </location>
</feature>
<dbReference type="InterPro" id="IPR011042">
    <property type="entry name" value="6-blade_b-propeller_TolB-like"/>
</dbReference>
<evidence type="ECO:0000256" key="1">
    <source>
        <dbReference type="SAM" id="SignalP"/>
    </source>
</evidence>
<name>A0A3E0U5I8_9GAMM</name>
<proteinExistence type="predicted"/>
<dbReference type="Proteomes" id="UP000256899">
    <property type="component" value="Unassembled WGS sequence"/>
</dbReference>
<dbReference type="SUPFAM" id="SSF101898">
    <property type="entry name" value="NHL repeat"/>
    <property type="match status" value="1"/>
</dbReference>
<evidence type="ECO:0000313" key="3">
    <source>
        <dbReference type="Proteomes" id="UP000256899"/>
    </source>
</evidence>
<reference evidence="3" key="1">
    <citation type="submission" date="2018-08" db="EMBL/GenBank/DDBJ databases">
        <title>Thalassotalea euphylliae genome.</title>
        <authorList>
            <person name="Summers S."/>
            <person name="Rice S.A."/>
            <person name="Freckelton M.L."/>
            <person name="Nedved B.T."/>
            <person name="Hadfield M.G."/>
        </authorList>
    </citation>
    <scope>NUCLEOTIDE SEQUENCE [LARGE SCALE GENOMIC DNA]</scope>
    <source>
        <strain evidence="3">H3</strain>
    </source>
</reference>
<dbReference type="EMBL" id="QUOT01000001">
    <property type="protein sequence ID" value="REL32228.1"/>
    <property type="molecule type" value="Genomic_DNA"/>
</dbReference>
<keyword evidence="3" id="KW-1185">Reference proteome</keyword>
<organism evidence="2 3">
    <name type="scientific">Thalassotalea euphylliae</name>
    <dbReference type="NCBI Taxonomy" id="1655234"/>
    <lineage>
        <taxon>Bacteria</taxon>
        <taxon>Pseudomonadati</taxon>
        <taxon>Pseudomonadota</taxon>
        <taxon>Gammaproteobacteria</taxon>
        <taxon>Alteromonadales</taxon>
        <taxon>Colwelliaceae</taxon>
        <taxon>Thalassotalea</taxon>
    </lineage>
</organism>
<dbReference type="PROSITE" id="PS51257">
    <property type="entry name" value="PROKAR_LIPOPROTEIN"/>
    <property type="match status" value="1"/>
</dbReference>
<comment type="caution">
    <text evidence="2">The sequence shown here is derived from an EMBL/GenBank/DDBJ whole genome shotgun (WGS) entry which is preliminary data.</text>
</comment>
<dbReference type="AlphaFoldDB" id="A0A3E0U5I8"/>
<accession>A0A3E0U5I8</accession>